<dbReference type="PANTHER" id="PTHR10867:SF39">
    <property type="entry name" value="NICOTINAMIDE N-METHYLTRANSFERASE-LIKE"/>
    <property type="match status" value="1"/>
</dbReference>
<dbReference type="InterPro" id="IPR029063">
    <property type="entry name" value="SAM-dependent_MTases_sf"/>
</dbReference>
<comment type="caution">
    <text evidence="5">The sequence shown here is derived from an EMBL/GenBank/DDBJ whole genome shotgun (WGS) entry which is preliminary data.</text>
</comment>
<proteinExistence type="inferred from homology"/>
<name>A0ABR1E0Q1_NECAM</name>
<reference evidence="5 6" key="1">
    <citation type="submission" date="2023-08" db="EMBL/GenBank/DDBJ databases">
        <title>A Necator americanus chromosomal reference genome.</title>
        <authorList>
            <person name="Ilik V."/>
            <person name="Petrzelkova K.J."/>
            <person name="Pardy F."/>
            <person name="Fuh T."/>
            <person name="Niatou-Singa F.S."/>
            <person name="Gouil Q."/>
            <person name="Baker L."/>
            <person name="Ritchie M.E."/>
            <person name="Jex A.R."/>
            <person name="Gazzola D."/>
            <person name="Li H."/>
            <person name="Toshio Fujiwara R."/>
            <person name="Zhan B."/>
            <person name="Aroian R.V."/>
            <person name="Pafco B."/>
            <person name="Schwarz E.M."/>
        </authorList>
    </citation>
    <scope>NUCLEOTIDE SEQUENCE [LARGE SCALE GENOMIC DNA]</scope>
    <source>
        <strain evidence="5 6">Aroian</strain>
        <tissue evidence="5">Whole animal</tissue>
    </source>
</reference>
<evidence type="ECO:0000313" key="5">
    <source>
        <dbReference type="EMBL" id="KAK6756224.1"/>
    </source>
</evidence>
<dbReference type="SUPFAM" id="SSF53335">
    <property type="entry name" value="S-adenosyl-L-methionine-dependent methyltransferases"/>
    <property type="match status" value="1"/>
</dbReference>
<keyword evidence="2" id="KW-0489">Methyltransferase</keyword>
<dbReference type="InterPro" id="IPR000940">
    <property type="entry name" value="NNMT_TEMT_trans"/>
</dbReference>
<sequence length="486" mass="55152">MTPGFLLDIQHVFVRHMLIDKATSASTSQIIANRKEISREVAALDPEIDAVVTSATMIPISDAPPQEPLDRDSFLTEFKTEAYLELQPRLVLIFIDSYLRRYLPRDRHTQRKTHRLVVTSLVGSDNVTEHHVSQLTYFSWLPDAICPFFICWDVLNDSGLRIVCYWVSIPLSLPYLITQVDTLQQREHMILSCLQFSPAFFGDTAYLVKSLFGYEVRSDLMLLIAAQKVDGPPFCAIFTSQKQPARTSDFYSKVEDSAMKMMLGFLPIIVARIGRVAKVLDFGAGPTIHVAASFRNVASEIYLADYLPQNRRELDRWREGKSDFDWSDPLKRILTQEGNSWDDLDEMIELTRKKVCGVFHCDCLTSPSVDASLGLQKNFDVVVSILCVEYCCKTLDEYRRAIKNIGEQIKPGGFLVIGGIFEETWCAFGGRTFTCLYITKENMLSALEDAGLRLENDRKCILYEYTGMYMVCARKVAGLAFYADAN</sequence>
<organism evidence="5 6">
    <name type="scientific">Necator americanus</name>
    <name type="common">Human hookworm</name>
    <dbReference type="NCBI Taxonomy" id="51031"/>
    <lineage>
        <taxon>Eukaryota</taxon>
        <taxon>Metazoa</taxon>
        <taxon>Ecdysozoa</taxon>
        <taxon>Nematoda</taxon>
        <taxon>Chromadorea</taxon>
        <taxon>Rhabditida</taxon>
        <taxon>Rhabditina</taxon>
        <taxon>Rhabditomorpha</taxon>
        <taxon>Strongyloidea</taxon>
        <taxon>Ancylostomatidae</taxon>
        <taxon>Bunostominae</taxon>
        <taxon>Necator</taxon>
    </lineage>
</organism>
<dbReference type="Gene3D" id="3.40.50.150">
    <property type="entry name" value="Vaccinia Virus protein VP39"/>
    <property type="match status" value="1"/>
</dbReference>
<evidence type="ECO:0000256" key="2">
    <source>
        <dbReference type="ARBA" id="ARBA00022603"/>
    </source>
</evidence>
<evidence type="ECO:0000313" key="6">
    <source>
        <dbReference type="Proteomes" id="UP001303046"/>
    </source>
</evidence>
<evidence type="ECO:0000256" key="3">
    <source>
        <dbReference type="ARBA" id="ARBA00022679"/>
    </source>
</evidence>
<protein>
    <recommendedName>
        <fullName evidence="7">NNMT/PNMT/TEMT family protein</fullName>
    </recommendedName>
</protein>
<comment type="similarity">
    <text evidence="1">Belongs to the class I-like SAM-binding methyltransferase superfamily. NNMT/PNMT/TEMT family.</text>
</comment>
<dbReference type="Proteomes" id="UP001303046">
    <property type="component" value="Unassembled WGS sequence"/>
</dbReference>
<keyword evidence="4" id="KW-0949">S-adenosyl-L-methionine</keyword>
<keyword evidence="6" id="KW-1185">Reference proteome</keyword>
<dbReference type="EMBL" id="JAVFWL010000005">
    <property type="protein sequence ID" value="KAK6756224.1"/>
    <property type="molecule type" value="Genomic_DNA"/>
</dbReference>
<dbReference type="PROSITE" id="PS51681">
    <property type="entry name" value="SAM_MT_NNMT_PNMT_TEMT"/>
    <property type="match status" value="1"/>
</dbReference>
<dbReference type="Pfam" id="PF01234">
    <property type="entry name" value="NNMT_PNMT_TEMT"/>
    <property type="match status" value="1"/>
</dbReference>
<gene>
    <name evidence="5" type="primary">Necator_chrV.g19348</name>
    <name evidence="5" type="ORF">RB195_014556</name>
</gene>
<accession>A0ABR1E0Q1</accession>
<keyword evidence="3" id="KW-0808">Transferase</keyword>
<evidence type="ECO:0000256" key="4">
    <source>
        <dbReference type="ARBA" id="ARBA00022691"/>
    </source>
</evidence>
<evidence type="ECO:0000256" key="1">
    <source>
        <dbReference type="ARBA" id="ARBA00007996"/>
    </source>
</evidence>
<dbReference type="PANTHER" id="PTHR10867">
    <property type="entry name" value="NNMT/PNMT/TEMT FAMILY MEMBER"/>
    <property type="match status" value="1"/>
</dbReference>
<evidence type="ECO:0008006" key="7">
    <source>
        <dbReference type="Google" id="ProtNLM"/>
    </source>
</evidence>